<dbReference type="Pfam" id="PF01657">
    <property type="entry name" value="Stress-antifung"/>
    <property type="match status" value="2"/>
</dbReference>
<dbReference type="Gene3D" id="1.10.510.10">
    <property type="entry name" value="Transferase(Phosphotransferase) domain 1"/>
    <property type="match status" value="1"/>
</dbReference>
<protein>
    <submittedName>
        <fullName evidence="18">Cysteine-rich RLK (RECEPTOR-like protein kinase) 25</fullName>
    </submittedName>
</protein>
<comment type="subcellular location">
    <subcellularLocation>
        <location evidence="1">Membrane</location>
        <topology evidence="1">Single-pass membrane protein</topology>
    </subcellularLocation>
</comment>
<dbReference type="GO" id="GO:0042742">
    <property type="term" value="P:defense response to bacterium"/>
    <property type="evidence" value="ECO:0007669"/>
    <property type="project" value="TreeGrafter"/>
</dbReference>
<keyword evidence="5 15" id="KW-0732">Signal</keyword>
<name>A0A9W7H9G3_HIBTR</name>
<keyword evidence="7 14" id="KW-0547">Nucleotide-binding</keyword>
<dbReference type="PANTHER" id="PTHR27002">
    <property type="entry name" value="RECEPTOR-LIKE SERINE/THREONINE-PROTEIN KINASE SD1-8"/>
    <property type="match status" value="1"/>
</dbReference>
<dbReference type="GO" id="GO:0009751">
    <property type="term" value="P:response to salicylic acid"/>
    <property type="evidence" value="ECO:0007669"/>
    <property type="project" value="UniProtKB-ARBA"/>
</dbReference>
<accession>A0A9W7H9G3</accession>
<dbReference type="SUPFAM" id="SSF56112">
    <property type="entry name" value="Protein kinase-like (PK-like)"/>
    <property type="match status" value="1"/>
</dbReference>
<gene>
    <name evidence="18" type="ORF">HRI_000945400</name>
</gene>
<dbReference type="GO" id="GO:0005886">
    <property type="term" value="C:plasma membrane"/>
    <property type="evidence" value="ECO:0007669"/>
    <property type="project" value="TreeGrafter"/>
</dbReference>
<dbReference type="CDD" id="cd14066">
    <property type="entry name" value="STKc_IRAK"/>
    <property type="match status" value="1"/>
</dbReference>
<keyword evidence="12" id="KW-0675">Receptor</keyword>
<evidence type="ECO:0000256" key="3">
    <source>
        <dbReference type="ARBA" id="ARBA00022679"/>
    </source>
</evidence>
<evidence type="ECO:0000256" key="6">
    <source>
        <dbReference type="ARBA" id="ARBA00022737"/>
    </source>
</evidence>
<dbReference type="InterPro" id="IPR038408">
    <property type="entry name" value="GNK2_sf"/>
</dbReference>
<evidence type="ECO:0000259" key="16">
    <source>
        <dbReference type="PROSITE" id="PS50011"/>
    </source>
</evidence>
<evidence type="ECO:0000256" key="5">
    <source>
        <dbReference type="ARBA" id="ARBA00022729"/>
    </source>
</evidence>
<keyword evidence="2" id="KW-0723">Serine/threonine-protein kinase</keyword>
<dbReference type="PANTHER" id="PTHR27002:SF622">
    <property type="entry name" value="CYSTEINE-RICH RECEPTOR-LIKE PROTEIN KINASE 5"/>
    <property type="match status" value="1"/>
</dbReference>
<dbReference type="AlphaFoldDB" id="A0A9W7H9G3"/>
<dbReference type="PROSITE" id="PS50011">
    <property type="entry name" value="PROTEIN_KINASE_DOM"/>
    <property type="match status" value="1"/>
</dbReference>
<keyword evidence="19" id="KW-1185">Reference proteome</keyword>
<keyword evidence="4" id="KW-0812">Transmembrane</keyword>
<feature type="binding site" evidence="14">
    <location>
        <position position="359"/>
    </location>
    <ligand>
        <name>ATP</name>
        <dbReference type="ChEBI" id="CHEBI:30616"/>
    </ligand>
</feature>
<evidence type="ECO:0000256" key="4">
    <source>
        <dbReference type="ARBA" id="ARBA00022692"/>
    </source>
</evidence>
<dbReference type="InterPro" id="IPR011009">
    <property type="entry name" value="Kinase-like_dom_sf"/>
</dbReference>
<dbReference type="FunFam" id="1.10.510.10:FF:000129">
    <property type="entry name" value="cysteine-rich receptor-like protein kinase 10"/>
    <property type="match status" value="1"/>
</dbReference>
<dbReference type="SMART" id="SM00220">
    <property type="entry name" value="S_TKc"/>
    <property type="match status" value="1"/>
</dbReference>
<dbReference type="InterPro" id="IPR008271">
    <property type="entry name" value="Ser/Thr_kinase_AS"/>
</dbReference>
<dbReference type="Gene3D" id="3.30.430.20">
    <property type="entry name" value="Gnk2 domain, C-X8-C-X2-C motif"/>
    <property type="match status" value="2"/>
</dbReference>
<feature type="domain" description="Gnk2-homologous" evidence="17">
    <location>
        <begin position="128"/>
        <end position="236"/>
    </location>
</feature>
<evidence type="ECO:0000256" key="2">
    <source>
        <dbReference type="ARBA" id="ARBA00022527"/>
    </source>
</evidence>
<dbReference type="GO" id="GO:0005524">
    <property type="term" value="F:ATP binding"/>
    <property type="evidence" value="ECO:0007669"/>
    <property type="project" value="UniProtKB-UniRule"/>
</dbReference>
<evidence type="ECO:0000256" key="15">
    <source>
        <dbReference type="SAM" id="SignalP"/>
    </source>
</evidence>
<keyword evidence="6" id="KW-0677">Repeat</keyword>
<evidence type="ECO:0000313" key="18">
    <source>
        <dbReference type="EMBL" id="GMI72761.1"/>
    </source>
</evidence>
<feature type="chain" id="PRO_5040754496" evidence="15">
    <location>
        <begin position="20"/>
        <end position="655"/>
    </location>
</feature>
<evidence type="ECO:0000256" key="14">
    <source>
        <dbReference type="PROSITE-ProRule" id="PRU10141"/>
    </source>
</evidence>
<dbReference type="CDD" id="cd23509">
    <property type="entry name" value="Gnk2-like"/>
    <property type="match status" value="2"/>
</dbReference>
<keyword evidence="3" id="KW-0808">Transferase</keyword>
<dbReference type="OrthoDB" id="688481at2759"/>
<keyword evidence="13" id="KW-0325">Glycoprotein</keyword>
<dbReference type="InterPro" id="IPR002902">
    <property type="entry name" value="GNK2"/>
</dbReference>
<dbReference type="InterPro" id="IPR000719">
    <property type="entry name" value="Prot_kinase_dom"/>
</dbReference>
<reference evidence="18" key="1">
    <citation type="submission" date="2023-05" db="EMBL/GenBank/DDBJ databases">
        <title>Genome and transcriptome analyses reveal genes involved in the formation of fine ridges on petal epidermal cells in Hibiscus trionum.</title>
        <authorList>
            <person name="Koshimizu S."/>
            <person name="Masuda S."/>
            <person name="Ishii T."/>
            <person name="Shirasu K."/>
            <person name="Hoshino A."/>
            <person name="Arita M."/>
        </authorList>
    </citation>
    <scope>NUCLEOTIDE SEQUENCE</scope>
    <source>
        <strain evidence="18">Hamamatsu line</strain>
    </source>
</reference>
<evidence type="ECO:0000256" key="8">
    <source>
        <dbReference type="ARBA" id="ARBA00022777"/>
    </source>
</evidence>
<dbReference type="PROSITE" id="PS00107">
    <property type="entry name" value="PROTEIN_KINASE_ATP"/>
    <property type="match status" value="1"/>
</dbReference>
<dbReference type="InterPro" id="IPR017441">
    <property type="entry name" value="Protein_kinase_ATP_BS"/>
</dbReference>
<feature type="domain" description="Gnk2-homologous" evidence="17">
    <location>
        <begin position="19"/>
        <end position="122"/>
    </location>
</feature>
<dbReference type="GO" id="GO:0004674">
    <property type="term" value="F:protein serine/threonine kinase activity"/>
    <property type="evidence" value="ECO:0007669"/>
    <property type="project" value="UniProtKB-KW"/>
</dbReference>
<dbReference type="Gene3D" id="3.30.200.20">
    <property type="entry name" value="Phosphorylase Kinase, domain 1"/>
    <property type="match status" value="1"/>
</dbReference>
<comment type="caution">
    <text evidence="18">The sequence shown here is derived from an EMBL/GenBank/DDBJ whole genome shotgun (WGS) entry which is preliminary data.</text>
</comment>
<dbReference type="FunFam" id="3.30.200.20:FF:000727">
    <property type="entry name" value="Cysteine-rich RLK (RECEPTOR-like protein kinase) 23"/>
    <property type="match status" value="1"/>
</dbReference>
<dbReference type="PROSITE" id="PS00108">
    <property type="entry name" value="PROTEIN_KINASE_ST"/>
    <property type="match status" value="1"/>
</dbReference>
<evidence type="ECO:0000256" key="12">
    <source>
        <dbReference type="ARBA" id="ARBA00023170"/>
    </source>
</evidence>
<dbReference type="Pfam" id="PF07714">
    <property type="entry name" value="PK_Tyr_Ser-Thr"/>
    <property type="match status" value="1"/>
</dbReference>
<evidence type="ECO:0000256" key="9">
    <source>
        <dbReference type="ARBA" id="ARBA00022840"/>
    </source>
</evidence>
<dbReference type="InterPro" id="IPR001245">
    <property type="entry name" value="Ser-Thr/Tyr_kinase_cat_dom"/>
</dbReference>
<keyword evidence="8 18" id="KW-0418">Kinase</keyword>
<keyword evidence="9 14" id="KW-0067">ATP-binding</keyword>
<dbReference type="Proteomes" id="UP001165190">
    <property type="component" value="Unassembled WGS sequence"/>
</dbReference>
<evidence type="ECO:0000313" key="19">
    <source>
        <dbReference type="Proteomes" id="UP001165190"/>
    </source>
</evidence>
<feature type="domain" description="Protein kinase" evidence="16">
    <location>
        <begin position="331"/>
        <end position="618"/>
    </location>
</feature>
<dbReference type="FunFam" id="3.30.430.20:FF:000003">
    <property type="entry name" value="Cysteine-rich RLK (RECEPTOR-like protein kinase) 10"/>
    <property type="match status" value="1"/>
</dbReference>
<feature type="signal peptide" evidence="15">
    <location>
        <begin position="1"/>
        <end position="19"/>
    </location>
</feature>
<sequence length="655" mass="72557">MMALVAAVFLSTFSFASLADPVWYHFCSNATSLSKNYATNINHLFSYLSTNATEQDGFFNTTAGQGPSTVYGLFLCRGDVRPESCRECIDQAAADIAKLCPNQTWAIVWYDMCMLRYSNLSIFSSMAERPHKSLSYNQDAAEPDRFNRLVATVMKETASRASNATPGTKKFATEEAAFMVFQTLYSLAQCTPDISSDDCYTCLQVAIADLQVRTSGLTSGFAMFPSCTAQYSTNPFYSLNQTESAAAPQHPLLLPPPPPGKRENSSQRVIKIVVPTVGSFLVLFSFLCCVLGWKPSKKLMARKARNDGIEDMALQSLQFEYRTIEAATNNFAEVNKVGAGGFGSVYKGILPGGQEIAVKRLSTSSGQGADEFRTEVELVAKLQHRNLVKLLGYCLGKKETMLIYEFMPNKSLDHFIFDPEKQSQLNWSLRCKIIKGIARGLLYLHSDSRLKIIHRDLKAGNILLDEDMTPKISDFGMAKLVDENESLQHTKRIVGTYGYMSPEYAMHGRFSDKSDVFSFGILILEIVSGKRNTSFYHSAEPDNLLTYAWRHWKNGTPTELMDSTLRDSCVSDEVGRCIHIGLLCVQENPEARPTMARVVVMLSRSSVTLPVPQRTAFFFGTTTGGKLSVVDQSTSTVLSSAATVNETSLTDLFPR</sequence>
<proteinExistence type="predicted"/>
<evidence type="ECO:0000256" key="10">
    <source>
        <dbReference type="ARBA" id="ARBA00022989"/>
    </source>
</evidence>
<organism evidence="18 19">
    <name type="scientific">Hibiscus trionum</name>
    <name type="common">Flower of an hour</name>
    <dbReference type="NCBI Taxonomy" id="183268"/>
    <lineage>
        <taxon>Eukaryota</taxon>
        <taxon>Viridiplantae</taxon>
        <taxon>Streptophyta</taxon>
        <taxon>Embryophyta</taxon>
        <taxon>Tracheophyta</taxon>
        <taxon>Spermatophyta</taxon>
        <taxon>Magnoliopsida</taxon>
        <taxon>eudicotyledons</taxon>
        <taxon>Gunneridae</taxon>
        <taxon>Pentapetalae</taxon>
        <taxon>rosids</taxon>
        <taxon>malvids</taxon>
        <taxon>Malvales</taxon>
        <taxon>Malvaceae</taxon>
        <taxon>Malvoideae</taxon>
        <taxon>Hibiscus</taxon>
    </lineage>
</organism>
<evidence type="ECO:0000256" key="11">
    <source>
        <dbReference type="ARBA" id="ARBA00023136"/>
    </source>
</evidence>
<evidence type="ECO:0000256" key="7">
    <source>
        <dbReference type="ARBA" id="ARBA00022741"/>
    </source>
</evidence>
<keyword evidence="11" id="KW-0472">Membrane</keyword>
<evidence type="ECO:0000256" key="13">
    <source>
        <dbReference type="ARBA" id="ARBA00023180"/>
    </source>
</evidence>
<keyword evidence="10" id="KW-1133">Transmembrane helix</keyword>
<dbReference type="PROSITE" id="PS51473">
    <property type="entry name" value="GNK2"/>
    <property type="match status" value="2"/>
</dbReference>
<evidence type="ECO:0000259" key="17">
    <source>
        <dbReference type="PROSITE" id="PS51473"/>
    </source>
</evidence>
<dbReference type="EMBL" id="BSYR01000010">
    <property type="protein sequence ID" value="GMI72761.1"/>
    <property type="molecule type" value="Genomic_DNA"/>
</dbReference>
<evidence type="ECO:0000256" key="1">
    <source>
        <dbReference type="ARBA" id="ARBA00004167"/>
    </source>
</evidence>